<reference evidence="2 4" key="1">
    <citation type="submission" date="2015-02" db="EMBL/GenBank/DDBJ databases">
        <authorList>
            <person name="Chooi Y.-H."/>
        </authorList>
    </citation>
    <scope>NUCLEOTIDE SEQUENCE [LARGE SCALE GENOMIC DNA]</scope>
    <source>
        <strain evidence="2">E3</strain>
    </source>
</reference>
<dbReference type="EMBL" id="OVEO01000018">
    <property type="protein sequence ID" value="SPR01621.1"/>
    <property type="molecule type" value="Genomic_DNA"/>
</dbReference>
<reference evidence="3 5" key="2">
    <citation type="submission" date="2018-03" db="EMBL/GenBank/DDBJ databases">
        <authorList>
            <person name="Fogelqvist J."/>
        </authorList>
    </citation>
    <scope>NUCLEOTIDE SEQUENCE [LARGE SCALE GENOMIC DNA]</scope>
</reference>
<organism evidence="2 4">
    <name type="scientific">Plasmodiophora brassicae</name>
    <name type="common">Clubroot disease agent</name>
    <dbReference type="NCBI Taxonomy" id="37360"/>
    <lineage>
        <taxon>Eukaryota</taxon>
        <taxon>Sar</taxon>
        <taxon>Rhizaria</taxon>
        <taxon>Endomyxa</taxon>
        <taxon>Phytomyxea</taxon>
        <taxon>Plasmodiophorida</taxon>
        <taxon>Plasmodiophoridae</taxon>
        <taxon>Plasmodiophora</taxon>
    </lineage>
</organism>
<dbReference type="PANTHER" id="PTHR13304:SF0">
    <property type="entry name" value="GLYCOSYLPHOSPHATIDYLINOSITOL ANCHOR ATTACHMENT 1 PROTEIN"/>
    <property type="match status" value="1"/>
</dbReference>
<evidence type="ECO:0000256" key="1">
    <source>
        <dbReference type="SAM" id="Phobius"/>
    </source>
</evidence>
<evidence type="ECO:0000313" key="3">
    <source>
        <dbReference type="EMBL" id="SPR01621.1"/>
    </source>
</evidence>
<dbReference type="STRING" id="37360.A0A0G4J4H7"/>
<dbReference type="Proteomes" id="UP000039324">
    <property type="component" value="Unassembled WGS sequence"/>
</dbReference>
<evidence type="ECO:0000313" key="5">
    <source>
        <dbReference type="Proteomes" id="UP000290189"/>
    </source>
</evidence>
<evidence type="ECO:0000313" key="4">
    <source>
        <dbReference type="Proteomes" id="UP000039324"/>
    </source>
</evidence>
<protein>
    <recommendedName>
        <fullName evidence="6">GPI transamidase component GAA1</fullName>
    </recommendedName>
</protein>
<dbReference type="PANTHER" id="PTHR13304">
    <property type="entry name" value="GLYCOSYLPHOSPHATIDYLINOSITOL ANCHOR ATTACHMENT 1 PROTEIN"/>
    <property type="match status" value="1"/>
</dbReference>
<keyword evidence="3" id="KW-0496">Mitochondrion</keyword>
<geneLocation type="mitochondrion" evidence="3"/>
<dbReference type="InterPro" id="IPR007246">
    <property type="entry name" value="Gaa1"/>
</dbReference>
<dbReference type="OrthoDB" id="445301at2759"/>
<feature type="transmembrane region" description="Helical" evidence="1">
    <location>
        <begin position="499"/>
        <end position="525"/>
    </location>
</feature>
<dbReference type="AlphaFoldDB" id="A0A0G4J4H7"/>
<dbReference type="Pfam" id="PF04114">
    <property type="entry name" value="Gaa1"/>
    <property type="match status" value="1"/>
</dbReference>
<feature type="transmembrane region" description="Helical" evidence="1">
    <location>
        <begin position="416"/>
        <end position="438"/>
    </location>
</feature>
<sequence>MLRQYVKLETLRRVPLPTFLAVAYAAGLAYVLLLPDLSQEFYVDENALVIHSIQSAMAPGDVADAFGSDAPNATSPSVRAFLDRLLSPHGIVVREFDRDIHYAVLRSRRSNGEDSIAIVAPYHPHVAFKRALSGLHVAVALLTYLNAVKWLAKDVILVCVPAARPALLSKWLDAYHAVYSGEAPTGAHLPLDRAGSIRAAFVIDLPPSTSFETLSLTTSSSHGILPNFDIVAVVQYVTAQHNVPISISDNYAGLLQSSSRRDDALQWFNRYRPMLRFMADSVTGAFSGMHGPFIEYNIDAVSLVARGARVDGRLKTSAYLAVARALEESVRAFSNCIEKLHHSSFLYIVTSTTKLVTFSVYYWAIIVLGLPFALQVLQRVPDQLPLSEMPPAVVAFTVLYAAMAAMRFGVALADSAVAALAIWAGIAVVSVIVCWRMLRGRHLSLIWLQSLVHTATVVICVSFSVVNFTMTLALMFFMLPFVLAFPCRTRFETVRRYTVLGVCNPLVLLVVVGLLIDASPVTLLYRFVVLAPTSDHLIFPMVFSMYIPQCVIAVVGAFASPDRRPHAD</sequence>
<feature type="transmembrane region" description="Helical" evidence="1">
    <location>
        <begin position="360"/>
        <end position="377"/>
    </location>
</feature>
<proteinExistence type="predicted"/>
<dbReference type="Proteomes" id="UP000290189">
    <property type="component" value="Unassembled WGS sequence"/>
</dbReference>
<keyword evidence="4" id="KW-1185">Reference proteome</keyword>
<feature type="transmembrane region" description="Helical" evidence="1">
    <location>
        <begin position="537"/>
        <end position="559"/>
    </location>
</feature>
<gene>
    <name evidence="2" type="ORF">PBRA_009127</name>
    <name evidence="3" type="ORF">PLBR_LOCUS8836</name>
</gene>
<dbReference type="GO" id="GO:0042765">
    <property type="term" value="C:GPI-anchor transamidase complex"/>
    <property type="evidence" value="ECO:0007669"/>
    <property type="project" value="InterPro"/>
</dbReference>
<dbReference type="GO" id="GO:0016255">
    <property type="term" value="P:attachment of GPI anchor to protein"/>
    <property type="evidence" value="ECO:0007669"/>
    <property type="project" value="TreeGrafter"/>
</dbReference>
<dbReference type="EMBL" id="CDSF01000131">
    <property type="protein sequence ID" value="CEP02543.1"/>
    <property type="molecule type" value="Genomic_DNA"/>
</dbReference>
<evidence type="ECO:0008006" key="6">
    <source>
        <dbReference type="Google" id="ProtNLM"/>
    </source>
</evidence>
<name>A0A0G4J4H7_PLABS</name>
<feature type="transmembrane region" description="Helical" evidence="1">
    <location>
        <begin position="470"/>
        <end position="487"/>
    </location>
</feature>
<feature type="transmembrane region" description="Helical" evidence="1">
    <location>
        <begin position="389"/>
        <end position="410"/>
    </location>
</feature>
<feature type="transmembrane region" description="Helical" evidence="1">
    <location>
        <begin position="14"/>
        <end position="33"/>
    </location>
</feature>
<keyword evidence="1" id="KW-1133">Transmembrane helix</keyword>
<dbReference type="OMA" id="GGQMGID"/>
<accession>A0A0G4J4H7</accession>
<keyword evidence="1" id="KW-0812">Transmembrane</keyword>
<feature type="transmembrane region" description="Helical" evidence="1">
    <location>
        <begin position="445"/>
        <end position="464"/>
    </location>
</feature>
<evidence type="ECO:0000313" key="2">
    <source>
        <dbReference type="EMBL" id="CEP02543.1"/>
    </source>
</evidence>
<keyword evidence="1" id="KW-0472">Membrane</keyword>